<feature type="transmembrane region" description="Helical" evidence="1">
    <location>
        <begin position="44"/>
        <end position="65"/>
    </location>
</feature>
<keyword evidence="1" id="KW-1133">Transmembrane helix</keyword>
<protein>
    <submittedName>
        <fullName evidence="2">Uncharacterized protein</fullName>
    </submittedName>
</protein>
<evidence type="ECO:0000256" key="1">
    <source>
        <dbReference type="SAM" id="Phobius"/>
    </source>
</evidence>
<feature type="transmembrane region" description="Helical" evidence="1">
    <location>
        <begin position="21"/>
        <end position="38"/>
    </location>
</feature>
<reference evidence="2 3" key="1">
    <citation type="submission" date="2017-05" db="EMBL/GenBank/DDBJ databases">
        <authorList>
            <person name="Varghese N."/>
            <person name="Submissions S."/>
        </authorList>
    </citation>
    <scope>NUCLEOTIDE SEQUENCE [LARGE SCALE GENOMIC DNA]</scope>
    <source>
        <strain evidence="2 3">DSM 46834</strain>
    </source>
</reference>
<dbReference type="AlphaFoldDB" id="A0A521FL79"/>
<evidence type="ECO:0000313" key="2">
    <source>
        <dbReference type="EMBL" id="SMO96824.1"/>
    </source>
</evidence>
<dbReference type="Proteomes" id="UP000317484">
    <property type="component" value="Unassembled WGS sequence"/>
</dbReference>
<feature type="transmembrane region" description="Helical" evidence="1">
    <location>
        <begin position="170"/>
        <end position="190"/>
    </location>
</feature>
<feature type="transmembrane region" description="Helical" evidence="1">
    <location>
        <begin position="77"/>
        <end position="96"/>
    </location>
</feature>
<organism evidence="2 3">
    <name type="scientific">Geodermatophilus aquaeductus</name>
    <dbReference type="NCBI Taxonomy" id="1564161"/>
    <lineage>
        <taxon>Bacteria</taxon>
        <taxon>Bacillati</taxon>
        <taxon>Actinomycetota</taxon>
        <taxon>Actinomycetes</taxon>
        <taxon>Geodermatophilales</taxon>
        <taxon>Geodermatophilaceae</taxon>
        <taxon>Geodermatophilus</taxon>
    </lineage>
</organism>
<keyword evidence="1" id="KW-0812">Transmembrane</keyword>
<name>A0A521FL79_9ACTN</name>
<keyword evidence="3" id="KW-1185">Reference proteome</keyword>
<keyword evidence="1" id="KW-0472">Membrane</keyword>
<proteinExistence type="predicted"/>
<gene>
    <name evidence="2" type="ORF">SAMN06273567_11087</name>
</gene>
<dbReference type="EMBL" id="FXTJ01000010">
    <property type="protein sequence ID" value="SMO96824.1"/>
    <property type="molecule type" value="Genomic_DNA"/>
</dbReference>
<evidence type="ECO:0000313" key="3">
    <source>
        <dbReference type="Proteomes" id="UP000317484"/>
    </source>
</evidence>
<dbReference type="RefSeq" id="WP_142460332.1">
    <property type="nucleotide sequence ID" value="NZ_FXTJ01000010.1"/>
</dbReference>
<sequence>MPDVPPPAPRSARTERDVDRAALLGTALAAVVALTFGGQGEWDWLAAAAGVALLLVLAAFFRLPAGAAATRRGRAELAAACAVGALAATLVLAPVLQASLAATDAGRTCRASAAVAAGALESDGTRQRGAEVAVARGDVGGTAGEALARAARDEERTVLGNCLGAITSRWLWAPAAVLAGAGYALARWLARRRQAPSGP</sequence>
<accession>A0A521FL79</accession>